<evidence type="ECO:0000259" key="8">
    <source>
        <dbReference type="Pfam" id="PF07962"/>
    </source>
</evidence>
<evidence type="ECO:0000256" key="6">
    <source>
        <dbReference type="RuleBase" id="RU366049"/>
    </source>
</evidence>
<comment type="function">
    <text evidence="6">Plays an important role in the control of DNA replication and the maintenance of replication fork stability.</text>
</comment>
<dbReference type="Proteomes" id="UP001620626">
    <property type="component" value="Unassembled WGS sequence"/>
</dbReference>
<feature type="compositionally biased region" description="Acidic residues" evidence="7">
    <location>
        <begin position="1"/>
        <end position="21"/>
    </location>
</feature>
<organism evidence="9 10">
    <name type="scientific">Heterodera trifolii</name>
    <dbReference type="NCBI Taxonomy" id="157864"/>
    <lineage>
        <taxon>Eukaryota</taxon>
        <taxon>Metazoa</taxon>
        <taxon>Ecdysozoa</taxon>
        <taxon>Nematoda</taxon>
        <taxon>Chromadorea</taxon>
        <taxon>Rhabditida</taxon>
        <taxon>Tylenchina</taxon>
        <taxon>Tylenchomorpha</taxon>
        <taxon>Tylenchoidea</taxon>
        <taxon>Heteroderidae</taxon>
        <taxon>Heteroderinae</taxon>
        <taxon>Heterodera</taxon>
    </lineage>
</organism>
<keyword evidence="10" id="KW-1185">Reference proteome</keyword>
<dbReference type="InterPro" id="IPR012923">
    <property type="entry name" value="Csm3"/>
</dbReference>
<evidence type="ECO:0000256" key="3">
    <source>
        <dbReference type="ARBA" id="ARBA00022763"/>
    </source>
</evidence>
<keyword evidence="5 6" id="KW-0131">Cell cycle</keyword>
<accession>A0ABD2LZV4</accession>
<dbReference type="AlphaFoldDB" id="A0ABD2LZV4"/>
<feature type="compositionally biased region" description="Acidic residues" evidence="7">
    <location>
        <begin position="198"/>
        <end position="210"/>
    </location>
</feature>
<feature type="compositionally biased region" description="Basic and acidic residues" evidence="7">
    <location>
        <begin position="211"/>
        <end position="230"/>
    </location>
</feature>
<dbReference type="GO" id="GO:0005634">
    <property type="term" value="C:nucleus"/>
    <property type="evidence" value="ECO:0007669"/>
    <property type="project" value="UniProtKB-SubCell"/>
</dbReference>
<name>A0ABD2LZV4_9BILA</name>
<protein>
    <recommendedName>
        <fullName evidence="6">TIMELESS-interacting protein</fullName>
    </recommendedName>
</protein>
<feature type="compositionally biased region" description="Basic and acidic residues" evidence="7">
    <location>
        <begin position="157"/>
        <end position="172"/>
    </location>
</feature>
<dbReference type="GO" id="GO:0000076">
    <property type="term" value="P:DNA replication checkpoint signaling"/>
    <property type="evidence" value="ECO:0007669"/>
    <property type="project" value="UniProtKB-UniRule"/>
</dbReference>
<dbReference type="Pfam" id="PF07962">
    <property type="entry name" value="Swi3"/>
    <property type="match status" value="1"/>
</dbReference>
<reference evidence="9 10" key="1">
    <citation type="submission" date="2024-10" db="EMBL/GenBank/DDBJ databases">
        <authorList>
            <person name="Kim D."/>
        </authorList>
    </citation>
    <scope>NUCLEOTIDE SEQUENCE [LARGE SCALE GENOMIC DNA]</scope>
    <source>
        <strain evidence="9">BH-2024</strain>
    </source>
</reference>
<dbReference type="PANTHER" id="PTHR13220">
    <property type="entry name" value="TIMELESS INTERACTING-RELATED"/>
    <property type="match status" value="1"/>
</dbReference>
<evidence type="ECO:0000256" key="5">
    <source>
        <dbReference type="ARBA" id="ARBA00023306"/>
    </source>
</evidence>
<evidence type="ECO:0000313" key="10">
    <source>
        <dbReference type="Proteomes" id="UP001620626"/>
    </source>
</evidence>
<feature type="region of interest" description="Disordered" evidence="7">
    <location>
        <begin position="150"/>
        <end position="289"/>
    </location>
</feature>
<feature type="compositionally biased region" description="Basic and acidic residues" evidence="7">
    <location>
        <begin position="241"/>
        <end position="261"/>
    </location>
</feature>
<evidence type="ECO:0000256" key="2">
    <source>
        <dbReference type="ARBA" id="ARBA00006075"/>
    </source>
</evidence>
<gene>
    <name evidence="9" type="ORF">niasHT_008079</name>
</gene>
<dbReference type="InterPro" id="IPR040038">
    <property type="entry name" value="TIPIN/Csm3/Swi3"/>
</dbReference>
<evidence type="ECO:0000313" key="9">
    <source>
        <dbReference type="EMBL" id="KAL3120787.1"/>
    </source>
</evidence>
<feature type="domain" description="Chromosome segregation in meiosis protein 3" evidence="8">
    <location>
        <begin position="71"/>
        <end position="150"/>
    </location>
</feature>
<comment type="caution">
    <text evidence="9">The sequence shown here is derived from an EMBL/GenBank/DDBJ whole genome shotgun (WGS) entry which is preliminary data.</text>
</comment>
<sequence length="289" mass="33983">MELEDFDENELFIDNYDEDEDEGKKTEHEIAGKEEDEMTDEQKRKLLESVFEETEKELKKKAKPRKPRLTLTERELLGEKGIPALKATFDNYKFPEEMDPYQRLNILLGKMEFWAHNLFPSMTFNDCLKRFEQLGKKRIVKNGMRRLRLGMPLDDENVGKDDEKEEEKKEDNEQIDEEERNANNSKERADSPDKNEEEKNDGEETDDLDAFFERMRKGKGAERSADDDKKPIHRGKFRTVSRGEIRDFSSADDAQSDKNDSLSDNETEQFSTKKRKKIIIDDDDDDGDF</sequence>
<evidence type="ECO:0000256" key="4">
    <source>
        <dbReference type="ARBA" id="ARBA00023242"/>
    </source>
</evidence>
<dbReference type="PANTHER" id="PTHR13220:SF11">
    <property type="entry name" value="TIMELESS-INTERACTING PROTEIN"/>
    <property type="match status" value="1"/>
</dbReference>
<comment type="similarity">
    <text evidence="2 6">Belongs to the CSM3 family.</text>
</comment>
<proteinExistence type="inferred from homology"/>
<dbReference type="EMBL" id="JBICBT010000207">
    <property type="protein sequence ID" value="KAL3120787.1"/>
    <property type="molecule type" value="Genomic_DNA"/>
</dbReference>
<evidence type="ECO:0000256" key="7">
    <source>
        <dbReference type="SAM" id="MobiDB-lite"/>
    </source>
</evidence>
<keyword evidence="4 6" id="KW-0539">Nucleus</keyword>
<feature type="region of interest" description="Disordered" evidence="7">
    <location>
        <begin position="1"/>
        <end position="42"/>
    </location>
</feature>
<feature type="compositionally biased region" description="Basic and acidic residues" evidence="7">
    <location>
        <begin position="185"/>
        <end position="197"/>
    </location>
</feature>
<comment type="subcellular location">
    <subcellularLocation>
        <location evidence="1 6">Nucleus</location>
    </subcellularLocation>
</comment>
<feature type="compositionally biased region" description="Basic and acidic residues" evidence="7">
    <location>
        <begin position="22"/>
        <end position="33"/>
    </location>
</feature>
<evidence type="ECO:0000256" key="1">
    <source>
        <dbReference type="ARBA" id="ARBA00004123"/>
    </source>
</evidence>
<keyword evidence="3 6" id="KW-0227">DNA damage</keyword>
<dbReference type="GO" id="GO:0006974">
    <property type="term" value="P:DNA damage response"/>
    <property type="evidence" value="ECO:0007669"/>
    <property type="project" value="UniProtKB-KW"/>
</dbReference>
<dbReference type="GO" id="GO:0031297">
    <property type="term" value="P:replication fork processing"/>
    <property type="evidence" value="ECO:0007669"/>
    <property type="project" value="UniProtKB-UniRule"/>
</dbReference>